<keyword evidence="2" id="KW-1185">Reference proteome</keyword>
<organism evidence="1 2">
    <name type="scientific">Bauldia litoralis</name>
    <dbReference type="NCBI Taxonomy" id="665467"/>
    <lineage>
        <taxon>Bacteria</taxon>
        <taxon>Pseudomonadati</taxon>
        <taxon>Pseudomonadota</taxon>
        <taxon>Alphaproteobacteria</taxon>
        <taxon>Hyphomicrobiales</taxon>
        <taxon>Kaistiaceae</taxon>
        <taxon>Bauldia</taxon>
    </lineage>
</organism>
<dbReference type="STRING" id="665467.SAMN02982931_01688"/>
<dbReference type="InterPro" id="IPR013785">
    <property type="entry name" value="Aldolase_TIM"/>
</dbReference>
<accession>A0A1G6BP88</accession>
<protein>
    <submittedName>
        <fullName evidence="1">Fructose-bisphosphate aldolase class Ia, DhnA family</fullName>
    </submittedName>
</protein>
<name>A0A1G6BP88_9HYPH</name>
<dbReference type="SUPFAM" id="SSF51569">
    <property type="entry name" value="Aldolase"/>
    <property type="match status" value="1"/>
</dbReference>
<dbReference type="AlphaFoldDB" id="A0A1G6BP88"/>
<sequence length="328" mass="35864">MPILDKKLANIQAGNYTPADFIIADAKDGDIGFGRAAPVADPNKPGQHTPRATHLQAIRDMTKTGLVDIMLMSASTAERLSKEGLFEGSDVTPAIRLNDTTDIWSARGGRYREEASRHHRTARVDQARKIADLGLYSVTFSNQRDIDAENAEAYTAFRADASANNMRHFLEVFNPAFDIKLTGDADMGAFINDNIVRTLAGVMEADFPKFLKLQYNGPRAMEELASYDPASLIVGILGGSAGTARDTFELLSQAEKYGARVALFGRKIHLAESPIDIVTGMRQVVAREVTPEEAVKAYHGELQKKGIKPVRSLDDDIQITEDTLKQGA</sequence>
<proteinExistence type="predicted"/>
<gene>
    <name evidence="1" type="ORF">SAMN02982931_01688</name>
</gene>
<dbReference type="Proteomes" id="UP000199071">
    <property type="component" value="Unassembled WGS sequence"/>
</dbReference>
<dbReference type="OrthoDB" id="236271at2"/>
<dbReference type="Gene3D" id="3.20.20.70">
    <property type="entry name" value="Aldolase class I"/>
    <property type="match status" value="1"/>
</dbReference>
<evidence type="ECO:0000313" key="1">
    <source>
        <dbReference type="EMBL" id="SDB22462.1"/>
    </source>
</evidence>
<reference evidence="1 2" key="1">
    <citation type="submission" date="2016-10" db="EMBL/GenBank/DDBJ databases">
        <authorList>
            <person name="de Groot N.N."/>
        </authorList>
    </citation>
    <scope>NUCLEOTIDE SEQUENCE [LARGE SCALE GENOMIC DNA]</scope>
    <source>
        <strain evidence="1 2">ATCC 35022</strain>
    </source>
</reference>
<evidence type="ECO:0000313" key="2">
    <source>
        <dbReference type="Proteomes" id="UP000199071"/>
    </source>
</evidence>
<dbReference type="RefSeq" id="WP_090875971.1">
    <property type="nucleotide sequence ID" value="NZ_FMXQ01000003.1"/>
</dbReference>
<dbReference type="EMBL" id="FMXQ01000003">
    <property type="protein sequence ID" value="SDB22462.1"/>
    <property type="molecule type" value="Genomic_DNA"/>
</dbReference>